<comment type="caution">
    <text evidence="2">The sequence shown here is derived from an EMBL/GenBank/DDBJ whole genome shotgun (WGS) entry which is preliminary data.</text>
</comment>
<keyword evidence="1" id="KW-0732">Signal</keyword>
<proteinExistence type="predicted"/>
<name>A0ABS1QVB9_9GAMM</name>
<sequence>MTTVKNNKRAARLLCVLMLGAAAPAWVSATENGGSIYPMGAENFGMGALPPAGFYPLLYANHYSANRLNGPDGERLPVDFKLRANVLAPRLLWVSERQLLGGQVFSAVLLPLVDLSLMVNGRHQSKQGLGDIDITALGLAYHHSPQLHSAVSLDVFAPTGGYNPNDLANIGRNHWTIQPVAAVSYMQSGGLNWDIKLMYDYNFRNPDSRYRSGQELHADYSLGYGLNPHWILGMGGYAYKQLTKDKLHGITLENSKGQALAMGPSLKYDGGAGFSVSFKYQKEFAVENRPEGDAFWAKVVIPL</sequence>
<gene>
    <name evidence="2" type="ORF">JKV55_15910</name>
</gene>
<accession>A0ABS1QVB9</accession>
<organism evidence="2 3">
    <name type="scientific">Zobellella iuensis</name>
    <dbReference type="NCBI Taxonomy" id="2803811"/>
    <lineage>
        <taxon>Bacteria</taxon>
        <taxon>Pseudomonadati</taxon>
        <taxon>Pseudomonadota</taxon>
        <taxon>Gammaproteobacteria</taxon>
        <taxon>Aeromonadales</taxon>
        <taxon>Aeromonadaceae</taxon>
        <taxon>Zobellella</taxon>
    </lineage>
</organism>
<dbReference type="InterPro" id="IPR025737">
    <property type="entry name" value="FApF"/>
</dbReference>
<evidence type="ECO:0000256" key="1">
    <source>
        <dbReference type="SAM" id="SignalP"/>
    </source>
</evidence>
<dbReference type="EMBL" id="JAERTZ010000026">
    <property type="protein sequence ID" value="MBL1378800.1"/>
    <property type="molecule type" value="Genomic_DNA"/>
</dbReference>
<feature type="chain" id="PRO_5046030809" evidence="1">
    <location>
        <begin position="30"/>
        <end position="303"/>
    </location>
</feature>
<keyword evidence="3" id="KW-1185">Reference proteome</keyword>
<evidence type="ECO:0000313" key="3">
    <source>
        <dbReference type="Proteomes" id="UP000638570"/>
    </source>
</evidence>
<dbReference type="RefSeq" id="WP_202087773.1">
    <property type="nucleotide sequence ID" value="NZ_JAERTZ010000026.1"/>
</dbReference>
<feature type="signal peptide" evidence="1">
    <location>
        <begin position="1"/>
        <end position="29"/>
    </location>
</feature>
<dbReference type="Pfam" id="PF13557">
    <property type="entry name" value="Phenol_MetA_deg"/>
    <property type="match status" value="1"/>
</dbReference>
<dbReference type="Proteomes" id="UP000638570">
    <property type="component" value="Unassembled WGS sequence"/>
</dbReference>
<evidence type="ECO:0000313" key="2">
    <source>
        <dbReference type="EMBL" id="MBL1378800.1"/>
    </source>
</evidence>
<protein>
    <submittedName>
        <fullName evidence="2">Transporter</fullName>
    </submittedName>
</protein>
<reference evidence="3" key="1">
    <citation type="submission" date="2021-01" db="EMBL/GenBank/DDBJ databases">
        <title>Genome public.</title>
        <authorList>
            <person name="Liu C."/>
            <person name="Sun Q."/>
        </authorList>
    </citation>
    <scope>NUCLEOTIDE SEQUENCE [LARGE SCALE GENOMIC DNA]</scope>
    <source>
        <strain evidence="3">CGMCC 1.18722</strain>
    </source>
</reference>